<name>A0A167PG82_CALVF</name>
<accession>A0A167PG82</accession>
<proteinExistence type="predicted"/>
<reference evidence="2 3" key="1">
    <citation type="journal article" date="2016" name="Mol. Biol. Evol.">
        <title>Comparative Genomics of Early-Diverging Mushroom-Forming Fungi Provides Insights into the Origins of Lignocellulose Decay Capabilities.</title>
        <authorList>
            <person name="Nagy L.G."/>
            <person name="Riley R."/>
            <person name="Tritt A."/>
            <person name="Adam C."/>
            <person name="Daum C."/>
            <person name="Floudas D."/>
            <person name="Sun H."/>
            <person name="Yadav J.S."/>
            <person name="Pangilinan J."/>
            <person name="Larsson K.H."/>
            <person name="Matsuura K."/>
            <person name="Barry K."/>
            <person name="Labutti K."/>
            <person name="Kuo R."/>
            <person name="Ohm R.A."/>
            <person name="Bhattacharya S.S."/>
            <person name="Shirouzu T."/>
            <person name="Yoshinaga Y."/>
            <person name="Martin F.M."/>
            <person name="Grigoriev I.V."/>
            <person name="Hibbett D.S."/>
        </authorList>
    </citation>
    <scope>NUCLEOTIDE SEQUENCE [LARGE SCALE GENOMIC DNA]</scope>
    <source>
        <strain evidence="2 3">TUFC12733</strain>
    </source>
</reference>
<evidence type="ECO:0000256" key="1">
    <source>
        <dbReference type="SAM" id="MobiDB-lite"/>
    </source>
</evidence>
<sequence length="209" mass="22590">MISEGKDRYVQQGRSGAQDTTEGNVLQVELRTTYIHLDGSRWMWGSAPSACPNADGQAVIGPPPGAKRFNYSAKAFGKDNGPLLRRATGGGRLVMTWCRCLWEQVHLHRTAPTDAPRLGRDECGLRIAAPARICPRLGGRIHDSHGCRNLVEAAVLPITCFWPNGVSPVLQTKLTASAARPLSHDDPPTAPFRPGSGPNGRSRVVKAPR</sequence>
<feature type="region of interest" description="Disordered" evidence="1">
    <location>
        <begin position="1"/>
        <end position="23"/>
    </location>
</feature>
<feature type="compositionally biased region" description="Polar residues" evidence="1">
    <location>
        <begin position="12"/>
        <end position="23"/>
    </location>
</feature>
<dbReference type="Proteomes" id="UP000076738">
    <property type="component" value="Unassembled WGS sequence"/>
</dbReference>
<dbReference type="EMBL" id="KV417274">
    <property type="protein sequence ID" value="KZO98760.1"/>
    <property type="molecule type" value="Genomic_DNA"/>
</dbReference>
<gene>
    <name evidence="2" type="ORF">CALVIDRAFT_417267</name>
</gene>
<feature type="region of interest" description="Disordered" evidence="1">
    <location>
        <begin position="178"/>
        <end position="209"/>
    </location>
</feature>
<protein>
    <submittedName>
        <fullName evidence="2">Uncharacterized protein</fullName>
    </submittedName>
</protein>
<organism evidence="2 3">
    <name type="scientific">Calocera viscosa (strain TUFC12733)</name>
    <dbReference type="NCBI Taxonomy" id="1330018"/>
    <lineage>
        <taxon>Eukaryota</taxon>
        <taxon>Fungi</taxon>
        <taxon>Dikarya</taxon>
        <taxon>Basidiomycota</taxon>
        <taxon>Agaricomycotina</taxon>
        <taxon>Dacrymycetes</taxon>
        <taxon>Dacrymycetales</taxon>
        <taxon>Dacrymycetaceae</taxon>
        <taxon>Calocera</taxon>
    </lineage>
</organism>
<evidence type="ECO:0000313" key="2">
    <source>
        <dbReference type="EMBL" id="KZO98760.1"/>
    </source>
</evidence>
<evidence type="ECO:0000313" key="3">
    <source>
        <dbReference type="Proteomes" id="UP000076738"/>
    </source>
</evidence>
<dbReference type="AlphaFoldDB" id="A0A167PG82"/>
<keyword evidence="3" id="KW-1185">Reference proteome</keyword>